<protein>
    <recommendedName>
        <fullName evidence="3">Pentatricopeptide repeat-containing protein</fullName>
    </recommendedName>
</protein>
<keyword evidence="2" id="KW-1185">Reference proteome</keyword>
<dbReference type="OrthoDB" id="185373at2759"/>
<evidence type="ECO:0000313" key="2">
    <source>
        <dbReference type="Proteomes" id="UP001150925"/>
    </source>
</evidence>
<evidence type="ECO:0008006" key="3">
    <source>
        <dbReference type="Google" id="ProtNLM"/>
    </source>
</evidence>
<reference evidence="1" key="1">
    <citation type="submission" date="2022-07" db="EMBL/GenBank/DDBJ databases">
        <title>Phylogenomic reconstructions and comparative analyses of Kickxellomycotina fungi.</title>
        <authorList>
            <person name="Reynolds N.K."/>
            <person name="Stajich J.E."/>
            <person name="Barry K."/>
            <person name="Grigoriev I.V."/>
            <person name="Crous P."/>
            <person name="Smith M.E."/>
        </authorList>
    </citation>
    <scope>NUCLEOTIDE SEQUENCE</scope>
    <source>
        <strain evidence="1">RSA 1196</strain>
    </source>
</reference>
<sequence length="640" mass="73876">MAISMRATSGCRLPTSPLTSSGISRQACILTSPCRHLHSNTARRFPRVGRGNTTTPVRKPGQRIHQVKLLDMGFLYPSAERPERLSVHQVNSANKQEQYVMSFLLKHRPDVLLRYAHLREQPIEYHQALMREYLAQWPTVAQNATTGEWNRFWEIMYAHHRIPFPFYKTTSLCFLSVCSQDPADDLLPHYLLDIDVHPTVTQLLDNPETLLPHHTELVHHLFIYSNPAQVHRLLRFIEDAHVPFSLDMARAMVLCYGRQRVWSEVHAVYERLKTAGIRADHPTFTLMFKFAFELNHPEVVTIITQDMLACKVPMDVRLFNMVIRGIRHYKRAADLKEIMTLVRADPQWNTMFMTSNSALTTVYTTYSHLGLWPSFNELLAVTQDVPADAPLYTTILHGLLKQGKLRQASKLLQTLQKQEPHMDSHLVPLILKLALAQKDISKAKDLMALAKKEAFSRDSLDQVLQLLNIYSEFLPPLRFHRQITQLYRLYLHRLPLSVFYVYIKSCFRVRDYTAITESLRNLEIHYPTPHLPVYLVLLVGYGSVRKSDVWLNIVRKIQSDRVPITITVYGAIMNAFNFINDPITVLRYFDYLADRLLAESADRTPEADRTIQRTPLISVVPDIKPTDAVDHERDQLSSSS</sequence>
<dbReference type="GO" id="GO:0140053">
    <property type="term" value="P:mitochondrial gene expression"/>
    <property type="evidence" value="ECO:0007669"/>
    <property type="project" value="TreeGrafter"/>
</dbReference>
<dbReference type="PANTHER" id="PTHR47938">
    <property type="entry name" value="RESPIRATORY COMPLEX I CHAPERONE (CIA84), PUTATIVE (AFU_ORTHOLOGUE AFUA_2G06020)-RELATED"/>
    <property type="match status" value="1"/>
</dbReference>
<comment type="caution">
    <text evidence="1">The sequence shown here is derived from an EMBL/GenBank/DDBJ whole genome shotgun (WGS) entry which is preliminary data.</text>
</comment>
<name>A0A9W8AVY8_9FUNG</name>
<organism evidence="1 2">
    <name type="scientific">Dispira parvispora</name>
    <dbReference type="NCBI Taxonomy" id="1520584"/>
    <lineage>
        <taxon>Eukaryota</taxon>
        <taxon>Fungi</taxon>
        <taxon>Fungi incertae sedis</taxon>
        <taxon>Zoopagomycota</taxon>
        <taxon>Kickxellomycotina</taxon>
        <taxon>Dimargaritomycetes</taxon>
        <taxon>Dimargaritales</taxon>
        <taxon>Dimargaritaceae</taxon>
        <taxon>Dispira</taxon>
    </lineage>
</organism>
<proteinExistence type="predicted"/>
<dbReference type="GO" id="GO:0005739">
    <property type="term" value="C:mitochondrion"/>
    <property type="evidence" value="ECO:0007669"/>
    <property type="project" value="TreeGrafter"/>
</dbReference>
<dbReference type="Gene3D" id="1.25.40.10">
    <property type="entry name" value="Tetratricopeptide repeat domain"/>
    <property type="match status" value="2"/>
</dbReference>
<evidence type="ECO:0000313" key="1">
    <source>
        <dbReference type="EMBL" id="KAJ1968806.1"/>
    </source>
</evidence>
<dbReference type="InterPro" id="IPR011990">
    <property type="entry name" value="TPR-like_helical_dom_sf"/>
</dbReference>
<gene>
    <name evidence="1" type="ORF">IWQ62_001013</name>
</gene>
<feature type="non-terminal residue" evidence="1">
    <location>
        <position position="640"/>
    </location>
</feature>
<dbReference type="EMBL" id="JANBPY010000133">
    <property type="protein sequence ID" value="KAJ1968806.1"/>
    <property type="molecule type" value="Genomic_DNA"/>
</dbReference>
<dbReference type="Proteomes" id="UP001150925">
    <property type="component" value="Unassembled WGS sequence"/>
</dbReference>
<dbReference type="GO" id="GO:0003729">
    <property type="term" value="F:mRNA binding"/>
    <property type="evidence" value="ECO:0007669"/>
    <property type="project" value="TreeGrafter"/>
</dbReference>
<accession>A0A9W8AVY8</accession>
<dbReference type="AlphaFoldDB" id="A0A9W8AVY8"/>
<dbReference type="PANTHER" id="PTHR47938:SF35">
    <property type="entry name" value="PENTATRICOPEPTIDE REPEAT-CONTAINING PROTEIN 4, MITOCHONDRIAL-RELATED"/>
    <property type="match status" value="1"/>
</dbReference>